<dbReference type="SMART" id="SM00671">
    <property type="entry name" value="SEL1"/>
    <property type="match status" value="4"/>
</dbReference>
<proteinExistence type="inferred from homology"/>
<evidence type="ECO:0000313" key="2">
    <source>
        <dbReference type="EMBL" id="WFC95920.1"/>
    </source>
</evidence>
<dbReference type="GO" id="GO:0005789">
    <property type="term" value="C:endoplasmic reticulum membrane"/>
    <property type="evidence" value="ECO:0007669"/>
    <property type="project" value="TreeGrafter"/>
</dbReference>
<dbReference type="Gene3D" id="1.25.40.10">
    <property type="entry name" value="Tetratricopeptide repeat domain"/>
    <property type="match status" value="3"/>
</dbReference>
<dbReference type="AlphaFoldDB" id="A0AAF0DYK4"/>
<reference evidence="2" key="1">
    <citation type="submission" date="2023-03" db="EMBL/GenBank/DDBJ databases">
        <title>Mating type loci evolution in Malassezia.</title>
        <authorList>
            <person name="Coelho M.A."/>
        </authorList>
    </citation>
    <scope>NUCLEOTIDE SEQUENCE</scope>
    <source>
        <strain evidence="2">CBS 14135</strain>
    </source>
</reference>
<dbReference type="EMBL" id="CP119953">
    <property type="protein sequence ID" value="WFC95920.1"/>
    <property type="molecule type" value="Genomic_DNA"/>
</dbReference>
<sequence length="643" mass="72063">MQSIQEAHDTAPRTNALRTLVRRWMLSPSPTAPTCHVACQVRDYAVRLLEHLAFHAGPDAQAIAFDAAWVLGEHSLWGTHGATPNISRALQAYERLAMSGNASAHARLGFLYGSPVVHSLFGVPDDPARAVAHYAAAAKQGERHATLALAHRSLHGLGVRESCMRALHLYEHEAHSTYTQSQAVVGGRMPSYTKWPVHLLEQWEQRTRQMPHLLHLPPKSGIFWRYQRHHMVPKILEEHPRLVYDAEFRHELLQILEADPSEDLEQYLFLALALYHGSMVYQSESIAAVPRDFARSAELARLVVHHYWPVDLAQAPSKTLNEHDLSVVAEAAELLGMQYLRGEGVTKDEHRAALWFERSRRAYGEYGLGLLDLYGLAGHVRDPDAAQTHFANRTFITSAYPSARLEVAKYGLARGNFTLAREGLDTPLLSFGDHWYAVYPRVEQPYIEGLVAAEDLRHGNATCGVATRKFKEAAERGDWADPIYHRGTAAYARNDIPTALLAFALAAEQGMSSAQENVAYLLESRTPLALRFWAQSAVQKGEGALHMCDAQLASGSRQASIDCFGHLARRGIRVAYWRLGWLYETSLPPDFALAKRNYDSAMQDGPHTETLYAFLVYLRLGMRVVWHAARHCDPWLLWAFATA</sequence>
<evidence type="ECO:0000256" key="1">
    <source>
        <dbReference type="ARBA" id="ARBA00038101"/>
    </source>
</evidence>
<dbReference type="Pfam" id="PF08238">
    <property type="entry name" value="Sel1"/>
    <property type="match status" value="6"/>
</dbReference>
<dbReference type="InterPro" id="IPR011990">
    <property type="entry name" value="TPR-like_helical_dom_sf"/>
</dbReference>
<dbReference type="PANTHER" id="PTHR11102">
    <property type="entry name" value="SEL-1-LIKE PROTEIN"/>
    <property type="match status" value="1"/>
</dbReference>
<dbReference type="SUPFAM" id="SSF81901">
    <property type="entry name" value="HCP-like"/>
    <property type="match status" value="2"/>
</dbReference>
<keyword evidence="3" id="KW-1185">Reference proteome</keyword>
<dbReference type="PANTHER" id="PTHR11102:SF147">
    <property type="entry name" value="SEL1L ADAPTOR SUBUNIT OF ERAD E3 UBIQUITIN LIGASE"/>
    <property type="match status" value="1"/>
</dbReference>
<gene>
    <name evidence="2" type="primary">HRD3_2</name>
    <name evidence="2" type="ORF">MBRA1_002575</name>
</gene>
<dbReference type="GO" id="GO:0036503">
    <property type="term" value="P:ERAD pathway"/>
    <property type="evidence" value="ECO:0007669"/>
    <property type="project" value="TreeGrafter"/>
</dbReference>
<accession>A0AAF0DYK4</accession>
<protein>
    <submittedName>
        <fullName evidence="2">ERAD-associated protein</fullName>
    </submittedName>
</protein>
<dbReference type="InterPro" id="IPR006597">
    <property type="entry name" value="Sel1-like"/>
</dbReference>
<name>A0AAF0DYK4_9BASI</name>
<organism evidence="2 3">
    <name type="scientific">Malassezia brasiliensis</name>
    <dbReference type="NCBI Taxonomy" id="1821822"/>
    <lineage>
        <taxon>Eukaryota</taxon>
        <taxon>Fungi</taxon>
        <taxon>Dikarya</taxon>
        <taxon>Basidiomycota</taxon>
        <taxon>Ustilaginomycotina</taxon>
        <taxon>Malasseziomycetes</taxon>
        <taxon>Malasseziales</taxon>
        <taxon>Malasseziaceae</taxon>
        <taxon>Malassezia</taxon>
    </lineage>
</organism>
<comment type="similarity">
    <text evidence="1">Belongs to the sel-1 family.</text>
</comment>
<evidence type="ECO:0000313" key="3">
    <source>
        <dbReference type="Proteomes" id="UP001216638"/>
    </source>
</evidence>
<dbReference type="Proteomes" id="UP001216638">
    <property type="component" value="Chromosome 3"/>
</dbReference>
<dbReference type="InterPro" id="IPR050767">
    <property type="entry name" value="Sel1_AlgK"/>
</dbReference>